<proteinExistence type="predicted"/>
<name>A0A644UJS0_9ZZZZ</name>
<organism evidence="1">
    <name type="scientific">bioreactor metagenome</name>
    <dbReference type="NCBI Taxonomy" id="1076179"/>
    <lineage>
        <taxon>unclassified sequences</taxon>
        <taxon>metagenomes</taxon>
        <taxon>ecological metagenomes</taxon>
    </lineage>
</organism>
<protein>
    <submittedName>
        <fullName evidence="1">Uncharacterized protein</fullName>
    </submittedName>
</protein>
<evidence type="ECO:0000313" key="1">
    <source>
        <dbReference type="EMBL" id="MPL79266.1"/>
    </source>
</evidence>
<dbReference type="EMBL" id="VSSQ01000124">
    <property type="protein sequence ID" value="MPL79266.1"/>
    <property type="molecule type" value="Genomic_DNA"/>
</dbReference>
<gene>
    <name evidence="1" type="ORF">SDC9_25142</name>
</gene>
<reference evidence="1" key="1">
    <citation type="submission" date="2019-08" db="EMBL/GenBank/DDBJ databases">
        <authorList>
            <person name="Kucharzyk K."/>
            <person name="Murdoch R.W."/>
            <person name="Higgins S."/>
            <person name="Loffler F."/>
        </authorList>
    </citation>
    <scope>NUCLEOTIDE SEQUENCE</scope>
</reference>
<accession>A0A644UJS0</accession>
<comment type="caution">
    <text evidence="1">The sequence shown here is derived from an EMBL/GenBank/DDBJ whole genome shotgun (WGS) entry which is preliminary data.</text>
</comment>
<dbReference type="AlphaFoldDB" id="A0A644UJS0"/>
<sequence>MAGFDDVTLEWGGQGYRIPAREVLRVVCLVEDALILHPDENAIDVLLRKRPPARIARAFEVALRAAGAPVAEGEVHLEMMRALAEGSPDAFRATMEAVMALLALMAPPLHSRLLGSGPEDSGKKSLAG</sequence>